<reference evidence="1" key="1">
    <citation type="submission" date="2023-10" db="EMBL/GenBank/DDBJ databases">
        <title>Genome assembly of Pristionchus species.</title>
        <authorList>
            <person name="Yoshida K."/>
            <person name="Sommer R.J."/>
        </authorList>
    </citation>
    <scope>NUCLEOTIDE SEQUENCE</scope>
    <source>
        <strain evidence="1">RS0144</strain>
    </source>
</reference>
<gene>
    <name evidence="1" type="ORF">PENTCL1PPCAC_7393</name>
</gene>
<name>A0AAV5SQ13_9BILA</name>
<evidence type="ECO:0000313" key="2">
    <source>
        <dbReference type="Proteomes" id="UP001432027"/>
    </source>
</evidence>
<keyword evidence="2" id="KW-1185">Reference proteome</keyword>
<sequence length="217" mass="25753">KGKSKKDHSSAFQYPTEIYSTSPSLYLRLDSRTSSCQHLLPWEESAIDNDVYSTGKKKSKRGVFSRLLGVFSGSKAERSEPKSRIEHSQTFRIDGVEPSGNCNDVDSVAEIEKRFDEFRLQMEEERQRFFEYQSVMEERLLMMGRRLSKRNAELSGRIEERDERCRRRHRCGEQSRSDMIAISMRDYNRMEKELNELKRFARHYRRSAHFVGPYRWS</sequence>
<evidence type="ECO:0000313" key="1">
    <source>
        <dbReference type="EMBL" id="GMS85218.1"/>
    </source>
</evidence>
<organism evidence="1 2">
    <name type="scientific">Pristionchus entomophagus</name>
    <dbReference type="NCBI Taxonomy" id="358040"/>
    <lineage>
        <taxon>Eukaryota</taxon>
        <taxon>Metazoa</taxon>
        <taxon>Ecdysozoa</taxon>
        <taxon>Nematoda</taxon>
        <taxon>Chromadorea</taxon>
        <taxon>Rhabditida</taxon>
        <taxon>Rhabditina</taxon>
        <taxon>Diplogasteromorpha</taxon>
        <taxon>Diplogasteroidea</taxon>
        <taxon>Neodiplogasteridae</taxon>
        <taxon>Pristionchus</taxon>
    </lineage>
</organism>
<dbReference type="EMBL" id="BTSX01000002">
    <property type="protein sequence ID" value="GMS85218.1"/>
    <property type="molecule type" value="Genomic_DNA"/>
</dbReference>
<feature type="non-terminal residue" evidence="1">
    <location>
        <position position="217"/>
    </location>
</feature>
<proteinExistence type="predicted"/>
<protein>
    <submittedName>
        <fullName evidence="1">Uncharacterized protein</fullName>
    </submittedName>
</protein>
<dbReference type="AlphaFoldDB" id="A0AAV5SQ13"/>
<feature type="non-terminal residue" evidence="1">
    <location>
        <position position="1"/>
    </location>
</feature>
<comment type="caution">
    <text evidence="1">The sequence shown here is derived from an EMBL/GenBank/DDBJ whole genome shotgun (WGS) entry which is preliminary data.</text>
</comment>
<accession>A0AAV5SQ13</accession>
<dbReference type="Proteomes" id="UP001432027">
    <property type="component" value="Unassembled WGS sequence"/>
</dbReference>